<keyword evidence="1" id="KW-0812">Transmembrane</keyword>
<feature type="transmembrane region" description="Helical" evidence="1">
    <location>
        <begin position="6"/>
        <end position="29"/>
    </location>
</feature>
<dbReference type="EMBL" id="BAABHM010000003">
    <property type="protein sequence ID" value="GAA4688425.1"/>
    <property type="molecule type" value="Genomic_DNA"/>
</dbReference>
<proteinExistence type="predicted"/>
<keyword evidence="1" id="KW-1133">Transmembrane helix</keyword>
<name>A0ABP8WGK2_9MICO</name>
<comment type="caution">
    <text evidence="2">The sequence shown here is derived from an EMBL/GenBank/DDBJ whole genome shotgun (WGS) entry which is preliminary data.</text>
</comment>
<evidence type="ECO:0000256" key="1">
    <source>
        <dbReference type="SAM" id="Phobius"/>
    </source>
</evidence>
<evidence type="ECO:0000313" key="3">
    <source>
        <dbReference type="Proteomes" id="UP001500843"/>
    </source>
</evidence>
<evidence type="ECO:0000313" key="2">
    <source>
        <dbReference type="EMBL" id="GAA4688425.1"/>
    </source>
</evidence>
<keyword evidence="1" id="KW-0472">Membrane</keyword>
<keyword evidence="3" id="KW-1185">Reference proteome</keyword>
<accession>A0ABP8WGK2</accession>
<organism evidence="2 3">
    <name type="scientific">Promicromonospora umidemergens</name>
    <dbReference type="NCBI Taxonomy" id="629679"/>
    <lineage>
        <taxon>Bacteria</taxon>
        <taxon>Bacillati</taxon>
        <taxon>Actinomycetota</taxon>
        <taxon>Actinomycetes</taxon>
        <taxon>Micrococcales</taxon>
        <taxon>Promicromonosporaceae</taxon>
        <taxon>Promicromonospora</taxon>
    </lineage>
</organism>
<reference evidence="3" key="1">
    <citation type="journal article" date="2019" name="Int. J. Syst. Evol. Microbiol.">
        <title>The Global Catalogue of Microorganisms (GCM) 10K type strain sequencing project: providing services to taxonomists for standard genome sequencing and annotation.</title>
        <authorList>
            <consortium name="The Broad Institute Genomics Platform"/>
            <consortium name="The Broad Institute Genome Sequencing Center for Infectious Disease"/>
            <person name="Wu L."/>
            <person name="Ma J."/>
        </authorList>
    </citation>
    <scope>NUCLEOTIDE SEQUENCE [LARGE SCALE GENOMIC DNA]</scope>
    <source>
        <strain evidence="3">JCM 17975</strain>
    </source>
</reference>
<sequence>MRVAGWIAEWVTGSVAVAVVTVVAVVAVVSVMSPSPSVRAAFLAALVSTLSDGDQRQ</sequence>
<gene>
    <name evidence="2" type="ORF">GCM10023198_03530</name>
</gene>
<evidence type="ECO:0008006" key="4">
    <source>
        <dbReference type="Google" id="ProtNLM"/>
    </source>
</evidence>
<protein>
    <recommendedName>
        <fullName evidence="4">Flagellin-like protein</fullName>
    </recommendedName>
</protein>
<dbReference type="Proteomes" id="UP001500843">
    <property type="component" value="Unassembled WGS sequence"/>
</dbReference>